<evidence type="ECO:0000313" key="3">
    <source>
        <dbReference type="Proteomes" id="UP000295083"/>
    </source>
</evidence>
<feature type="region of interest" description="Disordered" evidence="1">
    <location>
        <begin position="90"/>
        <end position="142"/>
    </location>
</feature>
<protein>
    <submittedName>
        <fullName evidence="2">Uncharacterized protein</fullName>
    </submittedName>
</protein>
<dbReference type="AlphaFoldDB" id="A0A4R8PTE6"/>
<comment type="caution">
    <text evidence="2">The sequence shown here is derived from an EMBL/GenBank/DDBJ whole genome shotgun (WGS) entry which is preliminary data.</text>
</comment>
<dbReference type="EMBL" id="QAPG01000357">
    <property type="protein sequence ID" value="TDZ28997.1"/>
    <property type="molecule type" value="Genomic_DNA"/>
</dbReference>
<feature type="compositionally biased region" description="Low complexity" evidence="1">
    <location>
        <begin position="113"/>
        <end position="128"/>
    </location>
</feature>
<feature type="compositionally biased region" description="Basic residues" evidence="1">
    <location>
        <begin position="133"/>
        <end position="142"/>
    </location>
</feature>
<organism evidence="2 3">
    <name type="scientific">Colletotrichum spinosum</name>
    <dbReference type="NCBI Taxonomy" id="1347390"/>
    <lineage>
        <taxon>Eukaryota</taxon>
        <taxon>Fungi</taxon>
        <taxon>Dikarya</taxon>
        <taxon>Ascomycota</taxon>
        <taxon>Pezizomycotina</taxon>
        <taxon>Sordariomycetes</taxon>
        <taxon>Hypocreomycetidae</taxon>
        <taxon>Glomerellales</taxon>
        <taxon>Glomerellaceae</taxon>
        <taxon>Colletotrichum</taxon>
        <taxon>Colletotrichum orbiculare species complex</taxon>
    </lineage>
</organism>
<evidence type="ECO:0000313" key="2">
    <source>
        <dbReference type="EMBL" id="TDZ28997.1"/>
    </source>
</evidence>
<keyword evidence="3" id="KW-1185">Reference proteome</keyword>
<proteinExistence type="predicted"/>
<name>A0A4R8PTE6_9PEZI</name>
<accession>A0A4R8PTE6</accession>
<feature type="compositionally biased region" description="Polar residues" evidence="1">
    <location>
        <begin position="98"/>
        <end position="108"/>
    </location>
</feature>
<evidence type="ECO:0000256" key="1">
    <source>
        <dbReference type="SAM" id="MobiDB-lite"/>
    </source>
</evidence>
<dbReference type="Proteomes" id="UP000295083">
    <property type="component" value="Unassembled WGS sequence"/>
</dbReference>
<gene>
    <name evidence="2" type="ORF">C8035_v007204</name>
</gene>
<sequence>MPVMTSYETHTAIVDKVAVVLPNTYLLSFRGLIFGLSVARTSDPASFGHTTTANWNFKAMAPASSSLSIPNVLSSDFNTLAEYDTRMSEPYGAETYRHPTSSQTTSLGVQPHSLASASSRSPPQSSSREPFHYSRRQQRPDH</sequence>
<reference evidence="2 3" key="1">
    <citation type="submission" date="2018-11" db="EMBL/GenBank/DDBJ databases">
        <title>Genome sequence and assembly of Colletotrichum spinosum.</title>
        <authorList>
            <person name="Gan P."/>
            <person name="Shirasu K."/>
        </authorList>
    </citation>
    <scope>NUCLEOTIDE SEQUENCE [LARGE SCALE GENOMIC DNA]</scope>
    <source>
        <strain evidence="2 3">CBS 515.97</strain>
    </source>
</reference>